<dbReference type="PANTHER" id="PTHR46112">
    <property type="entry name" value="AMINOPEPTIDASE"/>
    <property type="match status" value="1"/>
</dbReference>
<dbReference type="SUPFAM" id="SSF55920">
    <property type="entry name" value="Creatinase/aminopeptidase"/>
    <property type="match status" value="1"/>
</dbReference>
<proteinExistence type="predicted"/>
<evidence type="ECO:0000313" key="4">
    <source>
        <dbReference type="Proteomes" id="UP000681041"/>
    </source>
</evidence>
<dbReference type="InterPro" id="IPR036005">
    <property type="entry name" value="Creatinase/aminopeptidase-like"/>
</dbReference>
<keyword evidence="3" id="KW-0378">Hydrolase</keyword>
<dbReference type="Gene3D" id="3.40.350.10">
    <property type="entry name" value="Creatinase/prolidase N-terminal domain"/>
    <property type="match status" value="1"/>
</dbReference>
<gene>
    <name evidence="3" type="ORF">HYG87_02870</name>
</gene>
<organism evidence="3 4">
    <name type="scientific">Methanobacterium alkalithermotolerans</name>
    <dbReference type="NCBI Taxonomy" id="2731220"/>
    <lineage>
        <taxon>Archaea</taxon>
        <taxon>Methanobacteriati</taxon>
        <taxon>Methanobacteriota</taxon>
        <taxon>Methanomada group</taxon>
        <taxon>Methanobacteria</taxon>
        <taxon>Methanobacteriales</taxon>
        <taxon>Methanobacteriaceae</taxon>
        <taxon>Methanobacterium</taxon>
    </lineage>
</organism>
<name>A0A8T8K8L9_9EURY</name>
<reference evidence="3" key="1">
    <citation type="submission" date="2020-07" db="EMBL/GenBank/DDBJ databases">
        <title>Methanobacterium. sp. MethCan genome.</title>
        <authorList>
            <person name="Postec A."/>
            <person name="Quemeneur M."/>
        </authorList>
    </citation>
    <scope>NUCLEOTIDE SEQUENCE</scope>
    <source>
        <strain evidence="3">MethCAN</strain>
    </source>
</reference>
<dbReference type="PANTHER" id="PTHR46112:SF2">
    <property type="entry name" value="XAA-PRO AMINOPEPTIDASE P-RELATED"/>
    <property type="match status" value="1"/>
</dbReference>
<dbReference type="InterPro" id="IPR000587">
    <property type="entry name" value="Creatinase_N"/>
</dbReference>
<dbReference type="AlphaFoldDB" id="A0A8T8K8L9"/>
<protein>
    <submittedName>
        <fullName evidence="3">Aminopeptidase P family protein</fullName>
    </submittedName>
</protein>
<dbReference type="CDD" id="cd01066">
    <property type="entry name" value="APP_MetAP"/>
    <property type="match status" value="1"/>
</dbReference>
<dbReference type="InterPro" id="IPR029149">
    <property type="entry name" value="Creatin/AminoP/Spt16_N"/>
</dbReference>
<feature type="domain" description="Creatinase N-terminal" evidence="2">
    <location>
        <begin position="30"/>
        <end position="135"/>
    </location>
</feature>
<dbReference type="Pfam" id="PF00557">
    <property type="entry name" value="Peptidase_M24"/>
    <property type="match status" value="1"/>
</dbReference>
<keyword evidence="4" id="KW-1185">Reference proteome</keyword>
<evidence type="ECO:0000259" key="2">
    <source>
        <dbReference type="Pfam" id="PF01321"/>
    </source>
</evidence>
<keyword evidence="3" id="KW-0645">Protease</keyword>
<dbReference type="SUPFAM" id="SSF53092">
    <property type="entry name" value="Creatinase/prolidase N-terminal domain"/>
    <property type="match status" value="1"/>
</dbReference>
<dbReference type="Gene3D" id="3.90.230.10">
    <property type="entry name" value="Creatinase/methionine aminopeptidase superfamily"/>
    <property type="match status" value="1"/>
</dbReference>
<keyword evidence="3" id="KW-0031">Aminopeptidase</keyword>
<dbReference type="GO" id="GO:0004177">
    <property type="term" value="F:aminopeptidase activity"/>
    <property type="evidence" value="ECO:0007669"/>
    <property type="project" value="UniProtKB-KW"/>
</dbReference>
<dbReference type="PRINTS" id="PR00599">
    <property type="entry name" value="MAPEPTIDASE"/>
</dbReference>
<feature type="domain" description="Peptidase M24" evidence="1">
    <location>
        <begin position="144"/>
        <end position="378"/>
    </location>
</feature>
<sequence length="395" mass="44531">MMKKVPADELKKRMDGFKHQMDNSHPDWEIAAIFTNINMYYFTGTMQDGVLLIPREEEPALWVRRSYKRALEESLFPHINSMDSFRNIAVTISHFPEEVFLETDNLPLGQYHRFRKHFPVQRFKSLDPVINKLRSLKSKYELDLMKKAGKIQGRVLEEMVPSLLKTGITESQLTASIYQLMIQEGHHGVTRFGMFDTQMVLGQICFGDSSIYPSYLNSPGGNYGSPAVPLFASNRKLKEGEVVFVDVGCGVQGYHTDKTMTYLFKGSLPQSAREDHERCVHIQNKLASLLKPGAIPAEIYQQIMDDLEPAFLENFMGYGDNQVKFLGHGIGLIIDELPVIAPGFLEPLQEGMVLALEPKKAIKDLGMVGIENTFIVTKKGGKCITGDNPGMINIH</sequence>
<dbReference type="EMBL" id="CP058560">
    <property type="protein sequence ID" value="QUH24269.1"/>
    <property type="molecule type" value="Genomic_DNA"/>
</dbReference>
<dbReference type="InterPro" id="IPR050659">
    <property type="entry name" value="Peptidase_M24B"/>
</dbReference>
<dbReference type="InterPro" id="IPR001714">
    <property type="entry name" value="Pept_M24_MAP"/>
</dbReference>
<dbReference type="InterPro" id="IPR000994">
    <property type="entry name" value="Pept_M24"/>
</dbReference>
<dbReference type="KEGG" id="meme:HYG87_02870"/>
<evidence type="ECO:0000313" key="3">
    <source>
        <dbReference type="EMBL" id="QUH24269.1"/>
    </source>
</evidence>
<dbReference type="Proteomes" id="UP000681041">
    <property type="component" value="Chromosome"/>
</dbReference>
<dbReference type="Pfam" id="PF01321">
    <property type="entry name" value="Creatinase_N"/>
    <property type="match status" value="1"/>
</dbReference>
<accession>A0A8T8K8L9</accession>
<evidence type="ECO:0000259" key="1">
    <source>
        <dbReference type="Pfam" id="PF00557"/>
    </source>
</evidence>